<feature type="domain" description="Formyl transferase C-terminal" evidence="2">
    <location>
        <begin position="193"/>
        <end position="276"/>
    </location>
</feature>
<dbReference type="InterPro" id="IPR011034">
    <property type="entry name" value="Formyl_transferase-like_C_sf"/>
</dbReference>
<keyword evidence="4" id="KW-1185">Reference proteome</keyword>
<sequence>MNKTFSLYLMNEKGYTVLEHIIQNVGSDHIEFVISSEDKNVIKDYYSEIKCICQENNIPIYNRLDAPKSNSEFSFAIGWRWIINTDSKLIVFHDSLLPKYRGFSPLVNALVNGEDIVGVTALYATEEYDEGDIIGQQSMKVRYPIKIQDAIKDMSTLYSNLALDIVERIVSEQEVKAVKQDNAQATYSLWRDEQDYEIDWNQSAHDIKRFIDATGFPFKGAKTTMDGMQVRVFESEVIQDVVVENRTPGKVIFMKEGFPVIVCKEGLLKIVSMRDELNNSELIPMKKFRVRFK</sequence>
<gene>
    <name evidence="3" type="ORF">ACFSC9_09160</name>
</gene>
<dbReference type="InterPro" id="IPR002376">
    <property type="entry name" value="Formyl_transf_N"/>
</dbReference>
<dbReference type="SUPFAM" id="SSF53328">
    <property type="entry name" value="Formyltransferase"/>
    <property type="match status" value="1"/>
</dbReference>
<dbReference type="SUPFAM" id="SSF50486">
    <property type="entry name" value="FMT C-terminal domain-like"/>
    <property type="match status" value="1"/>
</dbReference>
<evidence type="ECO:0000313" key="3">
    <source>
        <dbReference type="EMBL" id="MFD1885692.1"/>
    </source>
</evidence>
<dbReference type="Gene3D" id="3.40.50.12230">
    <property type="match status" value="1"/>
</dbReference>
<evidence type="ECO:0000259" key="1">
    <source>
        <dbReference type="Pfam" id="PF00551"/>
    </source>
</evidence>
<evidence type="ECO:0000313" key="4">
    <source>
        <dbReference type="Proteomes" id="UP001597233"/>
    </source>
</evidence>
<dbReference type="Pfam" id="PF00551">
    <property type="entry name" value="Formyl_trans_N"/>
    <property type="match status" value="1"/>
</dbReference>
<protein>
    <submittedName>
        <fullName evidence="3">Methionyl-tRNA formyltransferase</fullName>
        <ecNumber evidence="3">2.1.2.9</ecNumber>
    </submittedName>
</protein>
<accession>A0ABW4RHR7</accession>
<dbReference type="PANTHER" id="PTHR11138:SF5">
    <property type="entry name" value="METHIONYL-TRNA FORMYLTRANSFERASE, MITOCHONDRIAL"/>
    <property type="match status" value="1"/>
</dbReference>
<dbReference type="GO" id="GO:0004479">
    <property type="term" value="F:methionyl-tRNA formyltransferase activity"/>
    <property type="evidence" value="ECO:0007669"/>
    <property type="project" value="UniProtKB-EC"/>
</dbReference>
<dbReference type="EMBL" id="JBHUEH010000013">
    <property type="protein sequence ID" value="MFD1885692.1"/>
    <property type="molecule type" value="Genomic_DNA"/>
</dbReference>
<reference evidence="4" key="1">
    <citation type="journal article" date="2019" name="Int. J. Syst. Evol. Microbiol.">
        <title>The Global Catalogue of Microorganisms (GCM) 10K type strain sequencing project: providing services to taxonomists for standard genome sequencing and annotation.</title>
        <authorList>
            <consortium name="The Broad Institute Genomics Platform"/>
            <consortium name="The Broad Institute Genome Sequencing Center for Infectious Disease"/>
            <person name="Wu L."/>
            <person name="Ma J."/>
        </authorList>
    </citation>
    <scope>NUCLEOTIDE SEQUENCE [LARGE SCALE GENOMIC DNA]</scope>
    <source>
        <strain evidence="4">CCUG 54950</strain>
    </source>
</reference>
<dbReference type="Pfam" id="PF02911">
    <property type="entry name" value="Formyl_trans_C"/>
    <property type="match status" value="1"/>
</dbReference>
<dbReference type="InterPro" id="IPR005793">
    <property type="entry name" value="Formyl_trans_C"/>
</dbReference>
<dbReference type="PANTHER" id="PTHR11138">
    <property type="entry name" value="METHIONYL-TRNA FORMYLTRANSFERASE"/>
    <property type="match status" value="1"/>
</dbReference>
<organism evidence="3 4">
    <name type="scientific">Paenibacillus wenxiniae</name>
    <dbReference type="NCBI Taxonomy" id="1636843"/>
    <lineage>
        <taxon>Bacteria</taxon>
        <taxon>Bacillati</taxon>
        <taxon>Bacillota</taxon>
        <taxon>Bacilli</taxon>
        <taxon>Bacillales</taxon>
        <taxon>Paenibacillaceae</taxon>
        <taxon>Paenibacillus</taxon>
    </lineage>
</organism>
<dbReference type="RefSeq" id="WP_347327445.1">
    <property type="nucleotide sequence ID" value="NZ_JBCGUH010000031.1"/>
</dbReference>
<evidence type="ECO:0000259" key="2">
    <source>
        <dbReference type="Pfam" id="PF02911"/>
    </source>
</evidence>
<feature type="domain" description="Formyl transferase N-terminal" evidence="1">
    <location>
        <begin position="85"/>
        <end position="142"/>
    </location>
</feature>
<dbReference type="CDD" id="cd08370">
    <property type="entry name" value="FMT_C_like"/>
    <property type="match status" value="1"/>
</dbReference>
<name>A0ABW4RHR7_9BACL</name>
<dbReference type="Proteomes" id="UP001597233">
    <property type="component" value="Unassembled WGS sequence"/>
</dbReference>
<dbReference type="EC" id="2.1.2.9" evidence="3"/>
<dbReference type="InterPro" id="IPR036477">
    <property type="entry name" value="Formyl_transf_N_sf"/>
</dbReference>
<keyword evidence="3" id="KW-0808">Transferase</keyword>
<proteinExistence type="predicted"/>
<comment type="caution">
    <text evidence="3">The sequence shown here is derived from an EMBL/GenBank/DDBJ whole genome shotgun (WGS) entry which is preliminary data.</text>
</comment>